<dbReference type="AlphaFoldDB" id="A0A8X6G300"/>
<feature type="compositionally biased region" description="Polar residues" evidence="2">
    <location>
        <begin position="77"/>
        <end position="90"/>
    </location>
</feature>
<organism evidence="3 4">
    <name type="scientific">Trichonephila clavata</name>
    <name type="common">Joro spider</name>
    <name type="synonym">Nephila clavata</name>
    <dbReference type="NCBI Taxonomy" id="2740835"/>
    <lineage>
        <taxon>Eukaryota</taxon>
        <taxon>Metazoa</taxon>
        <taxon>Ecdysozoa</taxon>
        <taxon>Arthropoda</taxon>
        <taxon>Chelicerata</taxon>
        <taxon>Arachnida</taxon>
        <taxon>Araneae</taxon>
        <taxon>Araneomorphae</taxon>
        <taxon>Entelegynae</taxon>
        <taxon>Araneoidea</taxon>
        <taxon>Nephilidae</taxon>
        <taxon>Trichonephila</taxon>
    </lineage>
</organism>
<name>A0A8X6G300_TRICU</name>
<evidence type="ECO:0000313" key="3">
    <source>
        <dbReference type="EMBL" id="GFQ95182.1"/>
    </source>
</evidence>
<protein>
    <submittedName>
        <fullName evidence="3">Uncharacterized protein</fullName>
    </submittedName>
</protein>
<feature type="compositionally biased region" description="Basic and acidic residues" evidence="2">
    <location>
        <begin position="791"/>
        <end position="803"/>
    </location>
</feature>
<feature type="region of interest" description="Disordered" evidence="2">
    <location>
        <begin position="217"/>
        <end position="243"/>
    </location>
</feature>
<sequence length="1019" mass="115781">MLHRRKIGSILQWYNTLKQGDVTSLAQFTDGSLFYDIVTSLNFTYSAKENDAKAEAAPTDSMERMDNNVEQINTINKESVETGQSSQSAVSDFPEVGENENIDSEKKYDSVKKCIDDIFQIDSISLINYSECLISNELELAKVAVFLLTALVEQLLSTDKESTKSLTQLDSQVQEDIQEFLSFVLTDRSQEDGPIKKSEFHKLLSLFPGIPHRRQYLRSSGSTDHSKASDGGKKRKDRASSIVYEDNQDSPLKTLLESAKFQQKVAMYKKESELKKLRNVLFMEKKKVLDLVAEKNILNEKLESTKVAKLFSNVTNVNEVTIALLKKKEQELKTLLIKVWDETENRRYLEALLKFAEKEKMEQDNEIIRDIMMISSLDSCSRFCLEEVHFREENCTQCMKFLCTLKNSRANSNNSKEQEVSDLQFFSTNSREFPSEAENATSVAEKLGLLQSNLIKYSNLFNEKNYVEFDSSMRVPNSDFVLLQKMIQNLVRLIQRKNYVLDAQVLVKLEEELSNSECIQQIILAVNCIINALKLSISNKPNGKSSDPRVKALTLKKKDLEMENKSLKQELIDINKFLEVKEAESQVVKNEWEELQSLKKEQNEKIDKVNKEAEGVIKKYEDAKKIIENKNIELRKLMKLYMKLVKPYESRSSCDECEKLQQKIKELQSQYSDKEQVFSGLKSTKKNLELRVKSYDCQVKQLRHEEEKLKFKNQGTYAYLSGTYSDRNEVWNIYFDKALAAIKKEEEALRKAKKAQSCSTIPSGSGNTYTMSGGKISKGGISLSPLNPSIHSKEREGSRKQNEETDSDNSEEHFILNTPLYPNTILNKRKMPDDDNVTNASMKIFCPSSEKKKEVPLLKRGTSLLKMGTMKTPLSLLKKGTMRIQAVKKGTIRSSSLLKEDTIKTSSSLLKEDTIRRPSSLLKKGTMRIQSVKKGTMRIQAVKRGTIGTSSLLKEGTIKTPSSLLKEGTIKTPSSLGCFARVPHNIKNGNTYTMSGGKISKGGISLSPLNPSIHSNHRY</sequence>
<proteinExistence type="predicted"/>
<reference evidence="3" key="1">
    <citation type="submission" date="2020-07" db="EMBL/GenBank/DDBJ databases">
        <title>Multicomponent nature underlies the extraordinary mechanical properties of spider dragline silk.</title>
        <authorList>
            <person name="Kono N."/>
            <person name="Nakamura H."/>
            <person name="Mori M."/>
            <person name="Yoshida Y."/>
            <person name="Ohtoshi R."/>
            <person name="Malay A.D."/>
            <person name="Moran D.A.P."/>
            <person name="Tomita M."/>
            <person name="Numata K."/>
            <person name="Arakawa K."/>
        </authorList>
    </citation>
    <scope>NUCLEOTIDE SEQUENCE</scope>
</reference>
<evidence type="ECO:0000256" key="1">
    <source>
        <dbReference type="SAM" id="Coils"/>
    </source>
</evidence>
<evidence type="ECO:0000313" key="4">
    <source>
        <dbReference type="Proteomes" id="UP000887116"/>
    </source>
</evidence>
<keyword evidence="4" id="KW-1185">Reference proteome</keyword>
<keyword evidence="1" id="KW-0175">Coiled coil</keyword>
<feature type="region of interest" description="Disordered" evidence="2">
    <location>
        <begin position="780"/>
        <end position="814"/>
    </location>
</feature>
<feature type="region of interest" description="Disordered" evidence="2">
    <location>
        <begin position="77"/>
        <end position="102"/>
    </location>
</feature>
<feature type="coiled-coil region" evidence="1">
    <location>
        <begin position="550"/>
        <end position="705"/>
    </location>
</feature>
<comment type="caution">
    <text evidence="3">The sequence shown here is derived from an EMBL/GenBank/DDBJ whole genome shotgun (WGS) entry which is preliminary data.</text>
</comment>
<gene>
    <name evidence="3" type="primary">NCL1_45075</name>
    <name evidence="3" type="ORF">TNCT_602181</name>
</gene>
<evidence type="ECO:0000256" key="2">
    <source>
        <dbReference type="SAM" id="MobiDB-lite"/>
    </source>
</evidence>
<dbReference type="EMBL" id="BMAO01004518">
    <property type="protein sequence ID" value="GFQ95182.1"/>
    <property type="molecule type" value="Genomic_DNA"/>
</dbReference>
<dbReference type="OrthoDB" id="6437706at2759"/>
<accession>A0A8X6G300</accession>
<dbReference type="Proteomes" id="UP000887116">
    <property type="component" value="Unassembled WGS sequence"/>
</dbReference>